<keyword evidence="8" id="KW-0238">DNA-binding</keyword>
<evidence type="ECO:0000256" key="1">
    <source>
        <dbReference type="ARBA" id="ARBA00004496"/>
    </source>
</evidence>
<dbReference type="InterPro" id="IPR042174">
    <property type="entry name" value="RecF_2"/>
</dbReference>
<dbReference type="PANTHER" id="PTHR32182">
    <property type="entry name" value="DNA REPLICATION AND REPAIR PROTEIN RECF"/>
    <property type="match status" value="1"/>
</dbReference>
<gene>
    <name evidence="10" type="ORF">METZ01_LOCUS57616</name>
</gene>
<evidence type="ECO:0000313" key="10">
    <source>
        <dbReference type="EMBL" id="SVA04762.1"/>
    </source>
</evidence>
<dbReference type="PANTHER" id="PTHR32182:SF0">
    <property type="entry name" value="DNA REPLICATION AND REPAIR PROTEIN RECF"/>
    <property type="match status" value="1"/>
</dbReference>
<dbReference type="InterPro" id="IPR003395">
    <property type="entry name" value="RecF/RecN/SMC_N"/>
</dbReference>
<dbReference type="GO" id="GO:0006260">
    <property type="term" value="P:DNA replication"/>
    <property type="evidence" value="ECO:0007669"/>
    <property type="project" value="UniProtKB-KW"/>
</dbReference>
<dbReference type="GO" id="GO:0003697">
    <property type="term" value="F:single-stranded DNA binding"/>
    <property type="evidence" value="ECO:0007669"/>
    <property type="project" value="InterPro"/>
</dbReference>
<dbReference type="HAMAP" id="MF_00365">
    <property type="entry name" value="RecF"/>
    <property type="match status" value="1"/>
</dbReference>
<proteinExistence type="inferred from homology"/>
<dbReference type="NCBIfam" id="TIGR00611">
    <property type="entry name" value="recf"/>
    <property type="match status" value="1"/>
</dbReference>
<keyword evidence="7" id="KW-0067">ATP-binding</keyword>
<dbReference type="PROSITE" id="PS00617">
    <property type="entry name" value="RECF_1"/>
    <property type="match status" value="1"/>
</dbReference>
<comment type="similarity">
    <text evidence="2">Belongs to the RecF family.</text>
</comment>
<dbReference type="InterPro" id="IPR027417">
    <property type="entry name" value="P-loop_NTPase"/>
</dbReference>
<dbReference type="AlphaFoldDB" id="A0A381SL29"/>
<name>A0A381SL29_9ZZZZ</name>
<accession>A0A381SL29</accession>
<dbReference type="Gene3D" id="3.40.50.300">
    <property type="entry name" value="P-loop containing nucleotide triphosphate hydrolases"/>
    <property type="match status" value="1"/>
</dbReference>
<dbReference type="GO" id="GO:0000731">
    <property type="term" value="P:DNA synthesis involved in DNA repair"/>
    <property type="evidence" value="ECO:0007669"/>
    <property type="project" value="TreeGrafter"/>
</dbReference>
<dbReference type="SUPFAM" id="SSF52540">
    <property type="entry name" value="P-loop containing nucleoside triphosphate hydrolases"/>
    <property type="match status" value="1"/>
</dbReference>
<evidence type="ECO:0000256" key="8">
    <source>
        <dbReference type="ARBA" id="ARBA00023125"/>
    </source>
</evidence>
<organism evidence="10">
    <name type="scientific">marine metagenome</name>
    <dbReference type="NCBI Taxonomy" id="408172"/>
    <lineage>
        <taxon>unclassified sequences</taxon>
        <taxon>metagenomes</taxon>
        <taxon>ecological metagenomes</taxon>
    </lineage>
</organism>
<dbReference type="EMBL" id="UINC01003262">
    <property type="protein sequence ID" value="SVA04762.1"/>
    <property type="molecule type" value="Genomic_DNA"/>
</dbReference>
<evidence type="ECO:0000256" key="2">
    <source>
        <dbReference type="ARBA" id="ARBA00008016"/>
    </source>
</evidence>
<dbReference type="GO" id="GO:0005524">
    <property type="term" value="F:ATP binding"/>
    <property type="evidence" value="ECO:0007669"/>
    <property type="project" value="UniProtKB-KW"/>
</dbReference>
<evidence type="ECO:0000256" key="4">
    <source>
        <dbReference type="ARBA" id="ARBA00022490"/>
    </source>
</evidence>
<dbReference type="InterPro" id="IPR001238">
    <property type="entry name" value="DNA-binding_RecF"/>
</dbReference>
<dbReference type="GO" id="GO:0006302">
    <property type="term" value="P:double-strand break repair"/>
    <property type="evidence" value="ECO:0007669"/>
    <property type="project" value="TreeGrafter"/>
</dbReference>
<sequence>MILERVEVENVRNIEAAGIDLCPGLNVLSGANGAGKTAFIEAVHLLLRGRSFRTRSVETIIRSGGNGLTIRAEIRDPMRGESKIGLTKDRAKNTHLRRDGVAVTNASEVAALLPVQVLLPDLADLVFGPPSSRRQWLDWGAFHVKHDYLSTLRDYLRAIRQRNGAIRTGDREAIGLWGEQAGGLGERVTGMRQYYVDLINTQLSSTLEKLSPELNITLRHEPGWRGDSLANEMRQHAPRDVKLRSTQAGPHRADVRIEIAPESTQTVPQPAAQVLSRGQGKVVASAMKLVQAQHLSSAMEQPSLFLIDDAGAELDEEHRDRFFGMLRDQNYQILATTTDSDWLLGAYPITRVAMFHVKHGHIEPTDQN</sequence>
<evidence type="ECO:0000256" key="3">
    <source>
        <dbReference type="ARBA" id="ARBA00020170"/>
    </source>
</evidence>
<evidence type="ECO:0000256" key="7">
    <source>
        <dbReference type="ARBA" id="ARBA00022840"/>
    </source>
</evidence>
<evidence type="ECO:0000256" key="5">
    <source>
        <dbReference type="ARBA" id="ARBA00022705"/>
    </source>
</evidence>
<evidence type="ECO:0000256" key="6">
    <source>
        <dbReference type="ARBA" id="ARBA00022741"/>
    </source>
</evidence>
<dbReference type="Pfam" id="PF02463">
    <property type="entry name" value="SMC_N"/>
    <property type="match status" value="1"/>
</dbReference>
<reference evidence="10" key="1">
    <citation type="submission" date="2018-05" db="EMBL/GenBank/DDBJ databases">
        <authorList>
            <person name="Lanie J.A."/>
            <person name="Ng W.-L."/>
            <person name="Kazmierczak K.M."/>
            <person name="Andrzejewski T.M."/>
            <person name="Davidsen T.M."/>
            <person name="Wayne K.J."/>
            <person name="Tettelin H."/>
            <person name="Glass J.I."/>
            <person name="Rusch D."/>
            <person name="Podicherti R."/>
            <person name="Tsui H.-C.T."/>
            <person name="Winkler M.E."/>
        </authorList>
    </citation>
    <scope>NUCLEOTIDE SEQUENCE</scope>
</reference>
<feature type="domain" description="RecF/RecN/SMC N-terminal" evidence="9">
    <location>
        <begin position="3"/>
        <end position="354"/>
    </location>
</feature>
<keyword evidence="6" id="KW-0547">Nucleotide-binding</keyword>
<dbReference type="GO" id="GO:0005737">
    <property type="term" value="C:cytoplasm"/>
    <property type="evidence" value="ECO:0007669"/>
    <property type="project" value="UniProtKB-SubCell"/>
</dbReference>
<comment type="subcellular location">
    <subcellularLocation>
        <location evidence="1">Cytoplasm</location>
    </subcellularLocation>
</comment>
<keyword evidence="4" id="KW-0963">Cytoplasm</keyword>
<evidence type="ECO:0000259" key="9">
    <source>
        <dbReference type="Pfam" id="PF02463"/>
    </source>
</evidence>
<dbReference type="InterPro" id="IPR018078">
    <property type="entry name" value="DNA-binding_RecF_CS"/>
</dbReference>
<keyword evidence="5" id="KW-0235">DNA replication</keyword>
<protein>
    <recommendedName>
        <fullName evidence="3">DNA replication and repair protein RecF</fullName>
    </recommendedName>
</protein>
<dbReference type="Gene3D" id="1.20.1050.90">
    <property type="entry name" value="RecF/RecN/SMC, N-terminal domain"/>
    <property type="match status" value="1"/>
</dbReference>